<dbReference type="Proteomes" id="UP000054047">
    <property type="component" value="Unassembled WGS sequence"/>
</dbReference>
<dbReference type="OrthoDB" id="26679at2759"/>
<gene>
    <name evidence="1" type="ORF">ANCDUO_04670</name>
</gene>
<dbReference type="EMBL" id="KN727761">
    <property type="protein sequence ID" value="KIH65009.1"/>
    <property type="molecule type" value="Genomic_DNA"/>
</dbReference>
<accession>A0A0C2H0G0</accession>
<proteinExistence type="predicted"/>
<dbReference type="AlphaFoldDB" id="A0A0C2H0G0"/>
<reference evidence="1 2" key="1">
    <citation type="submission" date="2013-12" db="EMBL/GenBank/DDBJ databases">
        <title>Draft genome of the parsitic nematode Ancylostoma duodenale.</title>
        <authorList>
            <person name="Mitreva M."/>
        </authorList>
    </citation>
    <scope>NUCLEOTIDE SEQUENCE [LARGE SCALE GENOMIC DNA]</scope>
    <source>
        <strain evidence="1 2">Zhejiang</strain>
    </source>
</reference>
<evidence type="ECO:0000313" key="2">
    <source>
        <dbReference type="Proteomes" id="UP000054047"/>
    </source>
</evidence>
<organism evidence="1 2">
    <name type="scientific">Ancylostoma duodenale</name>
    <dbReference type="NCBI Taxonomy" id="51022"/>
    <lineage>
        <taxon>Eukaryota</taxon>
        <taxon>Metazoa</taxon>
        <taxon>Ecdysozoa</taxon>
        <taxon>Nematoda</taxon>
        <taxon>Chromadorea</taxon>
        <taxon>Rhabditida</taxon>
        <taxon>Rhabditina</taxon>
        <taxon>Rhabditomorpha</taxon>
        <taxon>Strongyloidea</taxon>
        <taxon>Ancylostomatidae</taxon>
        <taxon>Ancylostomatinae</taxon>
        <taxon>Ancylostoma</taxon>
    </lineage>
</organism>
<name>A0A0C2H0G0_9BILA</name>
<sequence length="68" mass="7610">MDEIVSVSVYKEISALTGDKTDKKKDIFDPDHVRICAPQSHQICQVMTIVLLAMYCIDIDLAAKEAIQ</sequence>
<evidence type="ECO:0000313" key="1">
    <source>
        <dbReference type="EMBL" id="KIH65009.1"/>
    </source>
</evidence>
<keyword evidence="2" id="KW-1185">Reference proteome</keyword>
<protein>
    <submittedName>
        <fullName evidence="1">Uncharacterized protein</fullName>
    </submittedName>
</protein>